<name>A0A432LU24_9GAMM</name>
<comment type="caution">
    <text evidence="3">The sequence shown here is derived from an EMBL/GenBank/DDBJ whole genome shotgun (WGS) entry which is preliminary data.</text>
</comment>
<dbReference type="OrthoDB" id="9782992at2"/>
<dbReference type="Gene3D" id="1.20.1050.10">
    <property type="match status" value="1"/>
</dbReference>
<keyword evidence="4" id="KW-1185">Reference proteome</keyword>
<dbReference type="GO" id="GO:0006749">
    <property type="term" value="P:glutathione metabolic process"/>
    <property type="evidence" value="ECO:0007669"/>
    <property type="project" value="TreeGrafter"/>
</dbReference>
<feature type="domain" description="GST N-terminal" evidence="1">
    <location>
        <begin position="3"/>
        <end position="81"/>
    </location>
</feature>
<dbReference type="RefSeq" id="WP_126673785.1">
    <property type="nucleotide sequence ID" value="NZ_RYZR01000005.1"/>
</dbReference>
<dbReference type="AlphaFoldDB" id="A0A432LU24"/>
<dbReference type="PANTHER" id="PTHR42673">
    <property type="entry name" value="MALEYLACETOACETATE ISOMERASE"/>
    <property type="match status" value="1"/>
</dbReference>
<dbReference type="PANTHER" id="PTHR42673:SF21">
    <property type="entry name" value="GLUTATHIONE S-TRANSFERASE YFCF"/>
    <property type="match status" value="1"/>
</dbReference>
<dbReference type="SFLD" id="SFLDG00358">
    <property type="entry name" value="Main_(cytGST)"/>
    <property type="match status" value="1"/>
</dbReference>
<dbReference type="Proteomes" id="UP000267077">
    <property type="component" value="Unassembled WGS sequence"/>
</dbReference>
<proteinExistence type="predicted"/>
<dbReference type="Pfam" id="PF13410">
    <property type="entry name" value="GST_C_2"/>
    <property type="match status" value="1"/>
</dbReference>
<evidence type="ECO:0000313" key="4">
    <source>
        <dbReference type="Proteomes" id="UP000267077"/>
    </source>
</evidence>
<evidence type="ECO:0000259" key="2">
    <source>
        <dbReference type="PROSITE" id="PS50405"/>
    </source>
</evidence>
<dbReference type="InterPro" id="IPR004045">
    <property type="entry name" value="Glutathione_S-Trfase_N"/>
</dbReference>
<dbReference type="InterPro" id="IPR036249">
    <property type="entry name" value="Thioredoxin-like_sf"/>
</dbReference>
<dbReference type="GO" id="GO:0016034">
    <property type="term" value="F:maleylacetoacetate isomerase activity"/>
    <property type="evidence" value="ECO:0007669"/>
    <property type="project" value="TreeGrafter"/>
</dbReference>
<dbReference type="GO" id="GO:0006559">
    <property type="term" value="P:L-phenylalanine catabolic process"/>
    <property type="evidence" value="ECO:0007669"/>
    <property type="project" value="TreeGrafter"/>
</dbReference>
<organism evidence="3 4">
    <name type="scientific">Dyella dinghuensis</name>
    <dbReference type="NCBI Taxonomy" id="1920169"/>
    <lineage>
        <taxon>Bacteria</taxon>
        <taxon>Pseudomonadati</taxon>
        <taxon>Pseudomonadota</taxon>
        <taxon>Gammaproteobacteria</taxon>
        <taxon>Lysobacterales</taxon>
        <taxon>Rhodanobacteraceae</taxon>
        <taxon>Dyella</taxon>
    </lineage>
</organism>
<evidence type="ECO:0000313" key="3">
    <source>
        <dbReference type="EMBL" id="RUL64505.1"/>
    </source>
</evidence>
<accession>A0A432LU24</accession>
<sequence>MSHTLTVIGNYISPYVRKVLVCLELKGIEYVIDPITPFVGNDAFTRISPLRRVPILIDGDLVLNDSSVICQYLEDKYPSPSLFPADIVARAKARWLEEYADTRLADVLIWRVFYQLAIRRHIFGETPDDSIVQQARDVDIPATLDYLETQLPAEGFIFGDLSIADISIACYFRTASFVRYVVDAQRWPRIAALIQNVLALPSFQKLAKLEDHVLRLPPAQQREALIAVGAPITRETMATDTPRHGFPRN</sequence>
<feature type="domain" description="GST C-terminal" evidence="2">
    <location>
        <begin position="86"/>
        <end position="220"/>
    </location>
</feature>
<keyword evidence="3" id="KW-0808">Transferase</keyword>
<dbReference type="EMBL" id="RYZR01000005">
    <property type="protein sequence ID" value="RUL64505.1"/>
    <property type="molecule type" value="Genomic_DNA"/>
</dbReference>
<dbReference type="SUPFAM" id="SSF47616">
    <property type="entry name" value="GST C-terminal domain-like"/>
    <property type="match status" value="1"/>
</dbReference>
<gene>
    <name evidence="3" type="ORF">EKH79_10780</name>
</gene>
<dbReference type="SFLD" id="SFLDS00019">
    <property type="entry name" value="Glutathione_Transferase_(cytos"/>
    <property type="match status" value="1"/>
</dbReference>
<dbReference type="Gene3D" id="3.40.30.10">
    <property type="entry name" value="Glutaredoxin"/>
    <property type="match status" value="1"/>
</dbReference>
<dbReference type="Pfam" id="PF13417">
    <property type="entry name" value="GST_N_3"/>
    <property type="match status" value="1"/>
</dbReference>
<protein>
    <submittedName>
        <fullName evidence="3">Glutathione S-transferase family protein</fullName>
    </submittedName>
</protein>
<dbReference type="GO" id="GO:0004364">
    <property type="term" value="F:glutathione transferase activity"/>
    <property type="evidence" value="ECO:0007669"/>
    <property type="project" value="TreeGrafter"/>
</dbReference>
<reference evidence="3 4" key="1">
    <citation type="submission" date="2018-12" db="EMBL/GenBank/DDBJ databases">
        <title>Dyella dinghuensis sp. nov. DHOA06 and Dyella choica sp. nov. 4M-K27, isolated from forest soil.</title>
        <authorList>
            <person name="Qiu L.-H."/>
            <person name="Gao Z.-H."/>
        </authorList>
    </citation>
    <scope>NUCLEOTIDE SEQUENCE [LARGE SCALE GENOMIC DNA]</scope>
    <source>
        <strain evidence="3 4">DHOA06</strain>
    </source>
</reference>
<dbReference type="PROSITE" id="PS50405">
    <property type="entry name" value="GST_CTER"/>
    <property type="match status" value="1"/>
</dbReference>
<evidence type="ECO:0000259" key="1">
    <source>
        <dbReference type="PROSITE" id="PS50404"/>
    </source>
</evidence>
<dbReference type="InterPro" id="IPR036282">
    <property type="entry name" value="Glutathione-S-Trfase_C_sf"/>
</dbReference>
<dbReference type="SUPFAM" id="SSF52833">
    <property type="entry name" value="Thioredoxin-like"/>
    <property type="match status" value="1"/>
</dbReference>
<dbReference type="CDD" id="cd00570">
    <property type="entry name" value="GST_N_family"/>
    <property type="match status" value="1"/>
</dbReference>
<dbReference type="PROSITE" id="PS50404">
    <property type="entry name" value="GST_NTER"/>
    <property type="match status" value="1"/>
</dbReference>
<dbReference type="InterPro" id="IPR040079">
    <property type="entry name" value="Glutathione_S-Trfase"/>
</dbReference>
<dbReference type="InterPro" id="IPR010987">
    <property type="entry name" value="Glutathione-S-Trfase_C-like"/>
</dbReference>
<dbReference type="CDD" id="cd00299">
    <property type="entry name" value="GST_C_family"/>
    <property type="match status" value="1"/>
</dbReference>